<sequence length="1215" mass="136970">MANGEGSLLAMARSGFSSNSGLLPISIPEYSADEIKVYIDTRLAADVGEREAIAAKMADKSGGVQLWAEMVTAIVNEASEGGVSGEVIMGMLDDIAPTAVAKLDDLYAWKLSRLSPTEQAQAFMVMQWVILAAEPLRLNELLDAMRLILAIRQRDGRKEWNPISVLNIEPPLSMEDMKTAEDHEMGAGIPMDSPVLFWRWIQRISQGLLKLESAGGPGSRISNDPLGRKYLRPAHTTVLQFFRKGRGFQSLSPLPDKQQARISSTETLIDNSQYWLLRACLSYLSMAELNHLGQDMPEETDQRLQHAEDQRKAAMASYPLLRYVVDNLVFHLLCPRQCRYFLPQAELLGLFTANRCHLWRRWTYLLGFDVDDADPEAVLNKASQGATKKLLAPIYGAKYRLIRVLRKVWKTAMEQQKSGVLSGDLSTVQTETHDQLESGSPAQLMMPNLGGGNGLTKLLLGPPVWKSRRKRFNTMDIAGLAVQNAVYRRSVPRGENITEPQYESRGLHQESLLPCLITIATATTPIAKATAIRTYLRQWDPSRPESIQHGDEAEPTPRVRRGPDVFHVADHSLAQKLLESQVWTISSPKPKKEPRRLGRPPKKTPADVTKEAPKKRGRSRKADVQARENKPKEAELQSELREAAKPKADRARINVVSERLVKDITTYLEPTFRRHKGCDLISVYPGSGLWDRALHDAVQPRSHLLLEPDADFYQPFLKPLLDRDGVRILPKSGIVWDELNKILTPENFPNQVETSKDPKVPPPRNDTLLVTMNLSMYPKRRFTVFDSVSRLVVYQLIQSMRTSTLFQKYGQVRVLIWIPDDEKAQLVPRTTTNRNKLAIQGELTTEYIAEVCCTDHVVEAGVSVKKTDRIRNDQIDLESARQTLLRMREGGFETPPGRKTQIVKMLEELQLPLNEPISLMEIKNIRDKTTSVEHRKLLDLQEKGRLEEDSAQSTRLQRLKHYHSRQDREEVRIFDWVRQFDEIMDAYGEAARATTPKAREKKLARAKEKEADFDERLQKLSSQMHGQVCHTRDQLHLIRQPAELGSILSWDRRPWEPLTVDATDFFPNVPCALLDIQPKAPSPLLRAAGPGSSNSGDIFDLLLSTLLWTRSATLRKQLDQVWPGTYDGIIDNVPSVADPAKGGIPLKGSMAITVRVLNQLQMVEILEAFMKWPFRPSYADLVGRLADERAAGEEALSIAEDETVDLMGLASADNF</sequence>
<reference evidence="2" key="1">
    <citation type="journal article" date="2020" name="Phytopathology">
        <title>Genome sequence of the chestnut blight fungus Cryphonectria parasitica EP155: A fundamental resource for an archetypical invasive plant pathogen.</title>
        <authorList>
            <person name="Crouch J.A."/>
            <person name="Dawe A."/>
            <person name="Aerts A."/>
            <person name="Barry K."/>
            <person name="Churchill A.C.L."/>
            <person name="Grimwood J."/>
            <person name="Hillman B."/>
            <person name="Milgroom M.G."/>
            <person name="Pangilinan J."/>
            <person name="Smith M."/>
            <person name="Salamov A."/>
            <person name="Schmutz J."/>
            <person name="Yadav J."/>
            <person name="Grigoriev I.V."/>
            <person name="Nuss D."/>
        </authorList>
    </citation>
    <scope>NUCLEOTIDE SEQUENCE</scope>
    <source>
        <strain evidence="2">EP155</strain>
    </source>
</reference>
<dbReference type="InterPro" id="IPR029063">
    <property type="entry name" value="SAM-dependent_MTases_sf"/>
</dbReference>
<dbReference type="EMBL" id="MU032349">
    <property type="protein sequence ID" value="KAF3763421.1"/>
    <property type="molecule type" value="Genomic_DNA"/>
</dbReference>
<dbReference type="GO" id="GO:0032259">
    <property type="term" value="P:methylation"/>
    <property type="evidence" value="ECO:0007669"/>
    <property type="project" value="UniProtKB-KW"/>
</dbReference>
<dbReference type="GO" id="GO:0008168">
    <property type="term" value="F:methyltransferase activity"/>
    <property type="evidence" value="ECO:0007669"/>
    <property type="project" value="UniProtKB-KW"/>
</dbReference>
<accession>A0A9P4XYU7</accession>
<dbReference type="InterPro" id="IPR023165">
    <property type="entry name" value="rRNA_Ade_diMease-like_C"/>
</dbReference>
<dbReference type="Gene3D" id="1.10.8.100">
    <property type="entry name" value="Ribosomal RNA adenine dimethylase-like, domain 2"/>
    <property type="match status" value="1"/>
</dbReference>
<dbReference type="AlphaFoldDB" id="A0A9P4XYU7"/>
<keyword evidence="2" id="KW-0808">Transferase</keyword>
<dbReference type="Proteomes" id="UP000803844">
    <property type="component" value="Unassembled WGS sequence"/>
</dbReference>
<feature type="compositionally biased region" description="Basic and acidic residues" evidence="1">
    <location>
        <begin position="604"/>
        <end position="646"/>
    </location>
</feature>
<feature type="region of interest" description="Disordered" evidence="1">
    <location>
        <begin position="584"/>
        <end position="646"/>
    </location>
</feature>
<evidence type="ECO:0000313" key="2">
    <source>
        <dbReference type="EMBL" id="KAF3763421.1"/>
    </source>
</evidence>
<feature type="region of interest" description="Disordered" evidence="1">
    <location>
        <begin position="542"/>
        <end position="562"/>
    </location>
</feature>
<dbReference type="RefSeq" id="XP_040774382.1">
    <property type="nucleotide sequence ID" value="XM_040922681.1"/>
</dbReference>
<evidence type="ECO:0000256" key="1">
    <source>
        <dbReference type="SAM" id="MobiDB-lite"/>
    </source>
</evidence>
<keyword evidence="3" id="KW-1185">Reference proteome</keyword>
<protein>
    <submittedName>
        <fullName evidence="2">S-adenosyl-L-methionine-dependent methyltransferase</fullName>
    </submittedName>
</protein>
<feature type="compositionally biased region" description="Basic residues" evidence="1">
    <location>
        <begin position="592"/>
        <end position="602"/>
    </location>
</feature>
<organism evidence="2 3">
    <name type="scientific">Cryphonectria parasitica (strain ATCC 38755 / EP155)</name>
    <dbReference type="NCBI Taxonomy" id="660469"/>
    <lineage>
        <taxon>Eukaryota</taxon>
        <taxon>Fungi</taxon>
        <taxon>Dikarya</taxon>
        <taxon>Ascomycota</taxon>
        <taxon>Pezizomycotina</taxon>
        <taxon>Sordariomycetes</taxon>
        <taxon>Sordariomycetidae</taxon>
        <taxon>Diaporthales</taxon>
        <taxon>Cryphonectriaceae</taxon>
        <taxon>Cryphonectria-Endothia species complex</taxon>
        <taxon>Cryphonectria</taxon>
    </lineage>
</organism>
<dbReference type="Gene3D" id="3.40.50.150">
    <property type="entry name" value="Vaccinia Virus protein VP39"/>
    <property type="match status" value="1"/>
</dbReference>
<gene>
    <name evidence="2" type="ORF">M406DRAFT_352344</name>
</gene>
<name>A0A9P4XYU7_CRYP1</name>
<keyword evidence="2" id="KW-0489">Methyltransferase</keyword>
<evidence type="ECO:0000313" key="3">
    <source>
        <dbReference type="Proteomes" id="UP000803844"/>
    </source>
</evidence>
<comment type="caution">
    <text evidence="2">The sequence shown here is derived from an EMBL/GenBank/DDBJ whole genome shotgun (WGS) entry which is preliminary data.</text>
</comment>
<dbReference type="OrthoDB" id="16079at2759"/>
<dbReference type="PANTHER" id="PTHR10039">
    <property type="entry name" value="AMELOGENIN"/>
    <property type="match status" value="1"/>
</dbReference>
<proteinExistence type="predicted"/>
<dbReference type="GeneID" id="63839810"/>